<gene>
    <name evidence="5" type="ORF">OA50_05617</name>
</gene>
<dbReference type="SMART" id="SM00342">
    <property type="entry name" value="HTH_ARAC"/>
    <property type="match status" value="1"/>
</dbReference>
<dbReference type="OrthoDB" id="9783876at2"/>
<dbReference type="PANTHER" id="PTHR46796:SF13">
    <property type="entry name" value="HTH-TYPE TRANSCRIPTIONAL ACTIVATOR RHAS"/>
    <property type="match status" value="1"/>
</dbReference>
<evidence type="ECO:0000256" key="2">
    <source>
        <dbReference type="ARBA" id="ARBA00023125"/>
    </source>
</evidence>
<dbReference type="AlphaFoldDB" id="A0A0B3S000"/>
<evidence type="ECO:0000259" key="4">
    <source>
        <dbReference type="PROSITE" id="PS01124"/>
    </source>
</evidence>
<keyword evidence="2" id="KW-0238">DNA-binding</keyword>
<evidence type="ECO:0000313" key="5">
    <source>
        <dbReference type="EMBL" id="KHQ49836.1"/>
    </source>
</evidence>
<dbReference type="GO" id="GO:0003700">
    <property type="term" value="F:DNA-binding transcription factor activity"/>
    <property type="evidence" value="ECO:0007669"/>
    <property type="project" value="InterPro"/>
</dbReference>
<sequence>MSDPLADVVSLLKPVPSISKLVSGGGRWIVERSNMGSPFYCAMVEGSCWMTISGRAPIRLTEGDFVLVPAIFDFSMSSLDPPAGVARPNPLEVSPGVFRLGDPDTPAEVQALVGHCAFASKDKELLVSLLPEVIHVHGADRLTALVKMINDETRSNRAARDMVLGRLLDVLLIEALRSTAETSATPGLLRGLTDPQLGDALTQIHAHPDHPHSVVALAKTAAMSRSTFYDRFRREIGAAPMEYVTSWRMALAKDMLMRRDAPIADIARRVGYGSASAFSVAFARHVGTPPGAFAAIPG</sequence>
<dbReference type="PANTHER" id="PTHR46796">
    <property type="entry name" value="HTH-TYPE TRANSCRIPTIONAL ACTIVATOR RHAS-RELATED"/>
    <property type="match status" value="1"/>
</dbReference>
<dbReference type="InterPro" id="IPR032783">
    <property type="entry name" value="AraC_lig"/>
</dbReference>
<dbReference type="GO" id="GO:0043565">
    <property type="term" value="F:sequence-specific DNA binding"/>
    <property type="evidence" value="ECO:0007669"/>
    <property type="project" value="InterPro"/>
</dbReference>
<evidence type="ECO:0000313" key="6">
    <source>
        <dbReference type="Proteomes" id="UP000030960"/>
    </source>
</evidence>
<dbReference type="InterPro" id="IPR050204">
    <property type="entry name" value="AraC_XylS_family_regulators"/>
</dbReference>
<dbReference type="PROSITE" id="PS01124">
    <property type="entry name" value="HTH_ARAC_FAMILY_2"/>
    <property type="match status" value="1"/>
</dbReference>
<evidence type="ECO:0000256" key="3">
    <source>
        <dbReference type="ARBA" id="ARBA00023163"/>
    </source>
</evidence>
<reference evidence="5 6" key="1">
    <citation type="submission" date="2014-10" db="EMBL/GenBank/DDBJ databases">
        <title>Genome sequence of Ponticoccus sp. strain UMTAT08 isolated from clonal culture of toxic dinoflagellate Alexandrium tamiyavanichii.</title>
        <authorList>
            <person name="Gan H.Y."/>
            <person name="Muhd D.-D."/>
            <person name="Mohd Noor M.E."/>
            <person name="Yeong Y.S."/>
            <person name="Usup G."/>
        </authorList>
    </citation>
    <scope>NUCLEOTIDE SEQUENCE [LARGE SCALE GENOMIC DNA]</scope>
    <source>
        <strain evidence="5 6">UMTAT08</strain>
    </source>
</reference>
<dbReference type="Pfam" id="PF12852">
    <property type="entry name" value="Cupin_6"/>
    <property type="match status" value="1"/>
</dbReference>
<evidence type="ECO:0000256" key="1">
    <source>
        <dbReference type="ARBA" id="ARBA00023015"/>
    </source>
</evidence>
<keyword evidence="1" id="KW-0805">Transcription regulation</keyword>
<dbReference type="RefSeq" id="WP_043147050.1">
    <property type="nucleotide sequence ID" value="NZ_JSUQ01000039.1"/>
</dbReference>
<proteinExistence type="predicted"/>
<accession>A0A0B3S000</accession>
<dbReference type="InterPro" id="IPR009057">
    <property type="entry name" value="Homeodomain-like_sf"/>
</dbReference>
<organism evidence="5 6">
    <name type="scientific">Mameliella alba</name>
    <dbReference type="NCBI Taxonomy" id="561184"/>
    <lineage>
        <taxon>Bacteria</taxon>
        <taxon>Pseudomonadati</taxon>
        <taxon>Pseudomonadota</taxon>
        <taxon>Alphaproteobacteria</taxon>
        <taxon>Rhodobacterales</taxon>
        <taxon>Roseobacteraceae</taxon>
        <taxon>Mameliella</taxon>
    </lineage>
</organism>
<dbReference type="Proteomes" id="UP000030960">
    <property type="component" value="Unassembled WGS sequence"/>
</dbReference>
<dbReference type="PATRIC" id="fig|1515334.3.peg.5618"/>
<dbReference type="InterPro" id="IPR018062">
    <property type="entry name" value="HTH_AraC-typ_CS"/>
</dbReference>
<dbReference type="Gene3D" id="1.10.10.60">
    <property type="entry name" value="Homeodomain-like"/>
    <property type="match status" value="1"/>
</dbReference>
<keyword evidence="6" id="KW-1185">Reference proteome</keyword>
<name>A0A0B3S000_9RHOB</name>
<dbReference type="InterPro" id="IPR018060">
    <property type="entry name" value="HTH_AraC"/>
</dbReference>
<dbReference type="EMBL" id="JSUQ01000039">
    <property type="protein sequence ID" value="KHQ49836.1"/>
    <property type="molecule type" value="Genomic_DNA"/>
</dbReference>
<protein>
    <submittedName>
        <fullName evidence="5">Transcriptional regulator, AraC family</fullName>
    </submittedName>
</protein>
<dbReference type="SUPFAM" id="SSF46689">
    <property type="entry name" value="Homeodomain-like"/>
    <property type="match status" value="2"/>
</dbReference>
<dbReference type="Pfam" id="PF12833">
    <property type="entry name" value="HTH_18"/>
    <property type="match status" value="1"/>
</dbReference>
<keyword evidence="3" id="KW-0804">Transcription</keyword>
<dbReference type="PROSITE" id="PS00041">
    <property type="entry name" value="HTH_ARAC_FAMILY_1"/>
    <property type="match status" value="1"/>
</dbReference>
<comment type="caution">
    <text evidence="5">The sequence shown here is derived from an EMBL/GenBank/DDBJ whole genome shotgun (WGS) entry which is preliminary data.</text>
</comment>
<feature type="domain" description="HTH araC/xylS-type" evidence="4">
    <location>
        <begin position="198"/>
        <end position="296"/>
    </location>
</feature>